<evidence type="ECO:0000256" key="2">
    <source>
        <dbReference type="ARBA" id="ARBA00022679"/>
    </source>
</evidence>
<evidence type="ECO:0000256" key="1">
    <source>
        <dbReference type="ARBA" id="ARBA00011003"/>
    </source>
</evidence>
<dbReference type="InterPro" id="IPR032319">
    <property type="entry name" value="CLP1_P"/>
</dbReference>
<dbReference type="Gene3D" id="3.40.50.300">
    <property type="entry name" value="P-loop containing nucleotide triphosphate hydrolases"/>
    <property type="match status" value="1"/>
</dbReference>
<gene>
    <name evidence="7" type="ORF">C9374_003411</name>
</gene>
<dbReference type="AlphaFoldDB" id="A0AA88GTN6"/>
<evidence type="ECO:0000256" key="4">
    <source>
        <dbReference type="ARBA" id="ARBA00022777"/>
    </source>
</evidence>
<dbReference type="EMBL" id="PYSW02000018">
    <property type="protein sequence ID" value="KAG2385596.1"/>
    <property type="molecule type" value="Genomic_DNA"/>
</dbReference>
<evidence type="ECO:0000256" key="3">
    <source>
        <dbReference type="ARBA" id="ARBA00022741"/>
    </source>
</evidence>
<dbReference type="GeneID" id="68095866"/>
<dbReference type="InterPro" id="IPR045116">
    <property type="entry name" value="Clp1/Grc3"/>
</dbReference>
<dbReference type="GO" id="GO:0051731">
    <property type="term" value="F:polynucleotide 5'-hydroxyl-kinase activity"/>
    <property type="evidence" value="ECO:0007669"/>
    <property type="project" value="InterPro"/>
</dbReference>
<comment type="caution">
    <text evidence="7">The sequence shown here is derived from an EMBL/GenBank/DDBJ whole genome shotgun (WGS) entry which is preliminary data.</text>
</comment>
<dbReference type="GO" id="GO:0005634">
    <property type="term" value="C:nucleus"/>
    <property type="evidence" value="ECO:0007669"/>
    <property type="project" value="TreeGrafter"/>
</dbReference>
<evidence type="ECO:0000259" key="6">
    <source>
        <dbReference type="Pfam" id="PF16575"/>
    </source>
</evidence>
<proteinExistence type="inferred from homology"/>
<dbReference type="Pfam" id="PF16575">
    <property type="entry name" value="CLP1_P"/>
    <property type="match status" value="1"/>
</dbReference>
<protein>
    <recommendedName>
        <fullName evidence="6">Clp1 P-loop domain-containing protein</fullName>
    </recommendedName>
</protein>
<evidence type="ECO:0000313" key="7">
    <source>
        <dbReference type="EMBL" id="KAG2385596.1"/>
    </source>
</evidence>
<keyword evidence="8" id="KW-1185">Reference proteome</keyword>
<keyword evidence="5" id="KW-0067">ATP-binding</keyword>
<comment type="similarity">
    <text evidence="1">Belongs to the Clp1 family. NOL9/GRC3 subfamily.</text>
</comment>
<sequence>MLKKVIEPSRSTVDCLSDDEQHMNDEQDNDDNITISNRMDTLLPSPSTTRQTFTTRLKNENTTIHVIGVCYFIVLQGRIKIMGRMIESSHQSYFLNASCQFGMIPIENCGKEQATIEFYIPDSIASDDQMKFDQFVRCFFIHRNMQIFNNQKLDKSKRKLKSLYIFSANDESVPSHPLKFSFADNFIKRVTNRATTSKNNRKYLIVGHGLSGKSVFSTYLMNVLLNDHPKVAFLDLNINVPSHGVRGTMSLSIHTSSTFGPLYNSQNFEENELIDWCYHGHASTDIQMETYIHQSMNLYQLYKKKFKDIPLVVNTHSLLPSSGYQIVLELARLFSPIDIVILSNFKNPSYSPSPSGPLHHDALNNRLTFIQYNHHYTNENSTMQKTLFILNSKQAYRNHYFSKINMQHFWYFSRYYSTQEFLHRFNPFLNTILEGNNTLATNSTTMNYSQSIYQFFSELTPCRKIKWNSLIITLLNMDPSELSQGLYHLNASFVGIYKFMTTHQNKQKNSFYSTLSQHHTKSDYPLMTLKTSTELDTQFIGIGFVKKICPYEKVIYLCAPLKEDEEIHHLTVGTCVFDFNPEESNIGNKNHCTSISSSLSPSTFGLSNSSMMATHHQPYFQYKSMTIDKGEILLNAHRVKLEQQMQQHYSSNKQ</sequence>
<name>A0AA88GTN6_NAELO</name>
<evidence type="ECO:0000256" key="5">
    <source>
        <dbReference type="ARBA" id="ARBA00022840"/>
    </source>
</evidence>
<dbReference type="InterPro" id="IPR027417">
    <property type="entry name" value="P-loop_NTPase"/>
</dbReference>
<keyword evidence="2" id="KW-0808">Transferase</keyword>
<feature type="domain" description="Clp1 P-loop" evidence="6">
    <location>
        <begin position="210"/>
        <end position="344"/>
    </location>
</feature>
<organism evidence="7 8">
    <name type="scientific">Naegleria lovaniensis</name>
    <name type="common">Amoeba</name>
    <dbReference type="NCBI Taxonomy" id="51637"/>
    <lineage>
        <taxon>Eukaryota</taxon>
        <taxon>Discoba</taxon>
        <taxon>Heterolobosea</taxon>
        <taxon>Tetramitia</taxon>
        <taxon>Eutetramitia</taxon>
        <taxon>Vahlkampfiidae</taxon>
        <taxon>Naegleria</taxon>
    </lineage>
</organism>
<dbReference type="Proteomes" id="UP000816034">
    <property type="component" value="Unassembled WGS sequence"/>
</dbReference>
<dbReference type="PANTHER" id="PTHR12755">
    <property type="entry name" value="CLEAVAGE/POLYADENYLATION FACTOR IA SUBUNIT CLP1P"/>
    <property type="match status" value="1"/>
</dbReference>
<dbReference type="RefSeq" id="XP_044549589.1">
    <property type="nucleotide sequence ID" value="XM_044692937.1"/>
</dbReference>
<dbReference type="PANTHER" id="PTHR12755:SF3">
    <property type="entry name" value="POLYNUCLEOTIDE 5'-HYDROXYL-KINASE NOL9"/>
    <property type="match status" value="1"/>
</dbReference>
<keyword evidence="3" id="KW-0547">Nucleotide-binding</keyword>
<reference evidence="7 8" key="1">
    <citation type="journal article" date="2018" name="BMC Genomics">
        <title>The genome of Naegleria lovaniensis, the basis for a comparative approach to unravel pathogenicity factors of the human pathogenic amoeba N. fowleri.</title>
        <authorList>
            <person name="Liechti N."/>
            <person name="Schurch N."/>
            <person name="Bruggmann R."/>
            <person name="Wittwer M."/>
        </authorList>
    </citation>
    <scope>NUCLEOTIDE SEQUENCE [LARGE SCALE GENOMIC DNA]</scope>
    <source>
        <strain evidence="7 8">ATCC 30569</strain>
    </source>
</reference>
<accession>A0AA88GTN6</accession>
<dbReference type="GO" id="GO:0000448">
    <property type="term" value="P:cleavage in ITS2 between 5.8S rRNA and LSU-rRNA of tricistronic rRNA transcript (SSU-rRNA, 5.8S rRNA, LSU-rRNA)"/>
    <property type="evidence" value="ECO:0007669"/>
    <property type="project" value="TreeGrafter"/>
</dbReference>
<dbReference type="GO" id="GO:0005524">
    <property type="term" value="F:ATP binding"/>
    <property type="evidence" value="ECO:0007669"/>
    <property type="project" value="UniProtKB-KW"/>
</dbReference>
<keyword evidence="4" id="KW-0418">Kinase</keyword>
<evidence type="ECO:0000313" key="8">
    <source>
        <dbReference type="Proteomes" id="UP000816034"/>
    </source>
</evidence>